<dbReference type="EMBL" id="FUKQ01000058">
    <property type="protein sequence ID" value="SJN44352.1"/>
    <property type="molecule type" value="Genomic_DNA"/>
</dbReference>
<keyword evidence="9" id="KW-1185">Reference proteome</keyword>
<feature type="transmembrane region" description="Helical" evidence="6">
    <location>
        <begin position="47"/>
        <end position="69"/>
    </location>
</feature>
<dbReference type="GO" id="GO:0031460">
    <property type="term" value="P:glycine betaine transport"/>
    <property type="evidence" value="ECO:0007669"/>
    <property type="project" value="TreeGrafter"/>
</dbReference>
<evidence type="ECO:0000259" key="7">
    <source>
        <dbReference type="PROSITE" id="PS50928"/>
    </source>
</evidence>
<dbReference type="SUPFAM" id="SSF161098">
    <property type="entry name" value="MetI-like"/>
    <property type="match status" value="1"/>
</dbReference>
<evidence type="ECO:0000256" key="2">
    <source>
        <dbReference type="ARBA" id="ARBA00022448"/>
    </source>
</evidence>
<evidence type="ECO:0000313" key="9">
    <source>
        <dbReference type="Proteomes" id="UP000188342"/>
    </source>
</evidence>
<protein>
    <submittedName>
        <fullName evidence="8">L-proline glycine betaine ABC transport system permease protein ProW (TC 3.A.1.12.1)</fullName>
    </submittedName>
</protein>
<dbReference type="PANTHER" id="PTHR30177:SF4">
    <property type="entry name" value="OSMOPROTECTANT IMPORT PERMEASE PROTEIN OSMW"/>
    <property type="match status" value="1"/>
</dbReference>
<keyword evidence="5 6" id="KW-0472">Membrane</keyword>
<reference evidence="8 9" key="1">
    <citation type="submission" date="2017-02" db="EMBL/GenBank/DDBJ databases">
        <authorList>
            <person name="Peterson S.W."/>
        </authorList>
    </citation>
    <scope>NUCLEOTIDE SEQUENCE [LARGE SCALE GENOMIC DNA]</scope>
    <source>
        <strain evidence="8 9">LSP_Lj1</strain>
    </source>
</reference>
<dbReference type="PANTHER" id="PTHR30177">
    <property type="entry name" value="GLYCINE BETAINE/L-PROLINE TRANSPORT SYSTEM PERMEASE PROTEIN PROW"/>
    <property type="match status" value="1"/>
</dbReference>
<dbReference type="GO" id="GO:0005886">
    <property type="term" value="C:plasma membrane"/>
    <property type="evidence" value="ECO:0007669"/>
    <property type="project" value="UniProtKB-SubCell"/>
</dbReference>
<name>A0A1R4KJB6_9ACTN</name>
<keyword evidence="3 6" id="KW-0812">Transmembrane</keyword>
<feature type="transmembrane region" description="Helical" evidence="6">
    <location>
        <begin position="112"/>
        <end position="132"/>
    </location>
</feature>
<dbReference type="PROSITE" id="PS50928">
    <property type="entry name" value="ABC_TM1"/>
    <property type="match status" value="1"/>
</dbReference>
<dbReference type="Gene3D" id="1.10.3720.10">
    <property type="entry name" value="MetI-like"/>
    <property type="match status" value="1"/>
</dbReference>
<organism evidence="8 9">
    <name type="scientific">Luteococcus japonicus LSP_Lj1</name>
    <dbReference type="NCBI Taxonomy" id="1255658"/>
    <lineage>
        <taxon>Bacteria</taxon>
        <taxon>Bacillati</taxon>
        <taxon>Actinomycetota</taxon>
        <taxon>Actinomycetes</taxon>
        <taxon>Propionibacteriales</taxon>
        <taxon>Propionibacteriaceae</taxon>
        <taxon>Luteococcus</taxon>
    </lineage>
</organism>
<proteinExistence type="inferred from homology"/>
<comment type="subcellular location">
    <subcellularLocation>
        <location evidence="6">Cell membrane</location>
        <topology evidence="6">Multi-pass membrane protein</topology>
    </subcellularLocation>
    <subcellularLocation>
        <location evidence="1">Membrane</location>
        <topology evidence="1">Multi-pass membrane protein</topology>
    </subcellularLocation>
</comment>
<dbReference type="Proteomes" id="UP000188342">
    <property type="component" value="Unassembled WGS sequence"/>
</dbReference>
<dbReference type="InterPro" id="IPR051204">
    <property type="entry name" value="ABC_transp_perm/SBD"/>
</dbReference>
<dbReference type="OrthoDB" id="3233284at2"/>
<dbReference type="InterPro" id="IPR000515">
    <property type="entry name" value="MetI-like"/>
</dbReference>
<evidence type="ECO:0000313" key="8">
    <source>
        <dbReference type="EMBL" id="SJN44352.1"/>
    </source>
</evidence>
<evidence type="ECO:0000256" key="1">
    <source>
        <dbReference type="ARBA" id="ARBA00004141"/>
    </source>
</evidence>
<gene>
    <name evidence="8" type="ORF">FM114_15005</name>
</gene>
<feature type="domain" description="ABC transmembrane type-1" evidence="7">
    <location>
        <begin position="15"/>
        <end position="197"/>
    </location>
</feature>
<feature type="transmembrane region" description="Helical" evidence="6">
    <location>
        <begin position="81"/>
        <end position="100"/>
    </location>
</feature>
<dbReference type="GO" id="GO:0055085">
    <property type="term" value="P:transmembrane transport"/>
    <property type="evidence" value="ECO:0007669"/>
    <property type="project" value="InterPro"/>
</dbReference>
<dbReference type="CDD" id="cd06261">
    <property type="entry name" value="TM_PBP2"/>
    <property type="match status" value="1"/>
</dbReference>
<dbReference type="InterPro" id="IPR035906">
    <property type="entry name" value="MetI-like_sf"/>
</dbReference>
<dbReference type="STRING" id="1255658.FM114_15005"/>
<dbReference type="Pfam" id="PF00528">
    <property type="entry name" value="BPD_transp_1"/>
    <property type="match status" value="1"/>
</dbReference>
<keyword evidence="4 6" id="KW-1133">Transmembrane helix</keyword>
<evidence type="ECO:0000256" key="4">
    <source>
        <dbReference type="ARBA" id="ARBA00022989"/>
    </source>
</evidence>
<evidence type="ECO:0000256" key="6">
    <source>
        <dbReference type="RuleBase" id="RU363032"/>
    </source>
</evidence>
<dbReference type="RefSeq" id="WP_094765948.1">
    <property type="nucleotide sequence ID" value="NZ_FUKQ01000058.1"/>
</dbReference>
<dbReference type="AlphaFoldDB" id="A0A1R4KJB6"/>
<keyword evidence="2 6" id="KW-0813">Transport</keyword>
<comment type="similarity">
    <text evidence="6">Belongs to the binding-protein-dependent transport system permease family.</text>
</comment>
<feature type="transmembrane region" description="Helical" evidence="6">
    <location>
        <begin position="21"/>
        <end position="41"/>
    </location>
</feature>
<evidence type="ECO:0000256" key="3">
    <source>
        <dbReference type="ARBA" id="ARBA00022692"/>
    </source>
</evidence>
<feature type="transmembrane region" description="Helical" evidence="6">
    <location>
        <begin position="144"/>
        <end position="167"/>
    </location>
</feature>
<evidence type="ECO:0000256" key="5">
    <source>
        <dbReference type="ARBA" id="ARBA00023136"/>
    </source>
</evidence>
<feature type="transmembrane region" description="Helical" evidence="6">
    <location>
        <begin position="179"/>
        <end position="205"/>
    </location>
</feature>
<sequence>MRWLGENLGLVGRLSLAHLSMTLPAVALSFLFALPVAWLATRWRPGRAGLVALSGLVYAIPSLPLFVVLPMLIGTTVRDRWNVIAALTLYGFALMVRSATDGLDAVGDGPRLSAMAMGYGALRRFVTVELPLAGPALLAGLRVVAVSTVSLVTVSALLGVASLGQLFTDGFQRGILAEVLTGILATVLLAWLLDALLQALGWLLLPWTRRKKGAAT</sequence>
<accession>A0A1R4KJB6</accession>